<feature type="compositionally biased region" description="Basic and acidic residues" evidence="2">
    <location>
        <begin position="1441"/>
        <end position="1458"/>
    </location>
</feature>
<feature type="compositionally biased region" description="Low complexity" evidence="2">
    <location>
        <begin position="521"/>
        <end position="531"/>
    </location>
</feature>
<dbReference type="PANTHER" id="PTHR18867:SF12">
    <property type="entry name" value="DNA REPAIR PROTEIN RAD50"/>
    <property type="match status" value="1"/>
</dbReference>
<evidence type="ECO:0000256" key="1">
    <source>
        <dbReference type="SAM" id="Coils"/>
    </source>
</evidence>
<feature type="coiled-coil region" evidence="1">
    <location>
        <begin position="145"/>
        <end position="224"/>
    </location>
</feature>
<feature type="coiled-coil region" evidence="1">
    <location>
        <begin position="2285"/>
        <end position="2312"/>
    </location>
</feature>
<feature type="coiled-coil region" evidence="1">
    <location>
        <begin position="946"/>
        <end position="973"/>
    </location>
</feature>
<dbReference type="GO" id="GO:0051880">
    <property type="term" value="F:G-quadruplex DNA binding"/>
    <property type="evidence" value="ECO:0007669"/>
    <property type="project" value="TreeGrafter"/>
</dbReference>
<feature type="region of interest" description="Disordered" evidence="2">
    <location>
        <begin position="2643"/>
        <end position="2680"/>
    </location>
</feature>
<feature type="compositionally biased region" description="Low complexity" evidence="2">
    <location>
        <begin position="473"/>
        <end position="487"/>
    </location>
</feature>
<keyword evidence="4" id="KW-1185">Reference proteome</keyword>
<feature type="coiled-coil region" evidence="1">
    <location>
        <begin position="1317"/>
        <end position="1372"/>
    </location>
</feature>
<dbReference type="GO" id="GO:0007004">
    <property type="term" value="P:telomere maintenance via telomerase"/>
    <property type="evidence" value="ECO:0007669"/>
    <property type="project" value="TreeGrafter"/>
</dbReference>
<dbReference type="GO" id="GO:0000794">
    <property type="term" value="C:condensed nuclear chromosome"/>
    <property type="evidence" value="ECO:0007669"/>
    <property type="project" value="TreeGrafter"/>
</dbReference>
<dbReference type="GeneID" id="77727105"/>
<feature type="compositionally biased region" description="Polar residues" evidence="2">
    <location>
        <begin position="422"/>
        <end position="435"/>
    </location>
</feature>
<proteinExistence type="predicted"/>
<feature type="coiled-coil region" evidence="1">
    <location>
        <begin position="1793"/>
        <end position="1830"/>
    </location>
</feature>
<reference evidence="3" key="1">
    <citation type="journal article" date="2022" name="G3 (Bethesda)">
        <title>High quality genome of the basidiomycete yeast Dioszegia hungarica PDD-24b-2 isolated from cloud water.</title>
        <authorList>
            <person name="Jarrige D."/>
            <person name="Haridas S."/>
            <person name="Bleykasten-Grosshans C."/>
            <person name="Joly M."/>
            <person name="Nadalig T."/>
            <person name="Sancelme M."/>
            <person name="Vuilleumier S."/>
            <person name="Grigoriev I.V."/>
            <person name="Amato P."/>
            <person name="Bringel F."/>
        </authorList>
    </citation>
    <scope>NUCLEOTIDE SEQUENCE</scope>
    <source>
        <strain evidence="3">PDD-24b-2</strain>
    </source>
</reference>
<feature type="region of interest" description="Disordered" evidence="2">
    <location>
        <begin position="1"/>
        <end position="91"/>
    </location>
</feature>
<feature type="coiled-coil region" evidence="1">
    <location>
        <begin position="2369"/>
        <end position="2466"/>
    </location>
</feature>
<dbReference type="GO" id="GO:0070192">
    <property type="term" value="P:chromosome organization involved in meiotic cell cycle"/>
    <property type="evidence" value="ECO:0007669"/>
    <property type="project" value="TreeGrafter"/>
</dbReference>
<evidence type="ECO:0000313" key="4">
    <source>
        <dbReference type="Proteomes" id="UP001164286"/>
    </source>
</evidence>
<feature type="compositionally biased region" description="Low complexity" evidence="2">
    <location>
        <begin position="2013"/>
        <end position="2022"/>
    </location>
</feature>
<feature type="compositionally biased region" description="Basic and acidic residues" evidence="2">
    <location>
        <begin position="2024"/>
        <end position="2033"/>
    </location>
</feature>
<protein>
    <submittedName>
        <fullName evidence="3">Uncharacterized protein</fullName>
    </submittedName>
</protein>
<dbReference type="EMBL" id="JAKWFO010000001">
    <property type="protein sequence ID" value="KAI9639781.1"/>
    <property type="molecule type" value="Genomic_DNA"/>
</dbReference>
<dbReference type="GO" id="GO:0043047">
    <property type="term" value="F:single-stranded telomeric DNA binding"/>
    <property type="evidence" value="ECO:0007669"/>
    <property type="project" value="TreeGrafter"/>
</dbReference>
<feature type="region of interest" description="Disordered" evidence="2">
    <location>
        <begin position="854"/>
        <end position="887"/>
    </location>
</feature>
<feature type="compositionally biased region" description="Basic and acidic residues" evidence="2">
    <location>
        <begin position="854"/>
        <end position="876"/>
    </location>
</feature>
<name>A0AA38LYX4_9TREE</name>
<gene>
    <name evidence="3" type="ORF">MKK02DRAFT_29763</name>
</gene>
<evidence type="ECO:0000256" key="2">
    <source>
        <dbReference type="SAM" id="MobiDB-lite"/>
    </source>
</evidence>
<dbReference type="GO" id="GO:0006302">
    <property type="term" value="P:double-strand break repair"/>
    <property type="evidence" value="ECO:0007669"/>
    <property type="project" value="TreeGrafter"/>
</dbReference>
<organism evidence="3 4">
    <name type="scientific">Dioszegia hungarica</name>
    <dbReference type="NCBI Taxonomy" id="4972"/>
    <lineage>
        <taxon>Eukaryota</taxon>
        <taxon>Fungi</taxon>
        <taxon>Dikarya</taxon>
        <taxon>Basidiomycota</taxon>
        <taxon>Agaricomycotina</taxon>
        <taxon>Tremellomycetes</taxon>
        <taxon>Tremellales</taxon>
        <taxon>Bulleribasidiaceae</taxon>
        <taxon>Dioszegia</taxon>
    </lineage>
</organism>
<feature type="coiled-coil region" evidence="1">
    <location>
        <begin position="737"/>
        <end position="778"/>
    </location>
</feature>
<sequence length="2680" mass="291598">MSSNLPAKGQKRPASTILDGASEVIQKKTPPRLRATNGEAYAGPPSPPLSVASASSPTPPTNPTFSFGDAVGPPKSLTTFPGPPPPPLVSKIPAHSLPTVYFPLPRPTPPPFVLDGGPASTGLGPAPPRPPLLPSSREIALHGKVEELEASLVVAREERKQYKEHNLTLKNREQKWKAERELLRGSLRDKERLLDYQRIEMKELEAQIQEAHAVKEERDALKLRSGALGCIVFGCRFYSALYLIPAGDMVPTPTADATPSDPSEHIPDAVPAFSTIAEAEASLSLGAPPFPLKRSSPSSVDPVIRLDQIGRPPQKTTQAGGRKSTTLAVEPDEGEYEAIEGDDSLRPTEKELDGLSAEAQRELYGSRQSMFKRARKKLYDQTLEESASELDGVTADPPSELVSARLKLGQSGDADLAAPTVESMTISRLPTSITAARTPRASSPSSSSPPPPPPSQQTLGDGGTSASTAPDVSSDLSDSIDPSSSLLTNGPPTLSHIHSTSRFTPRALKRTCRESVTATASSSKLSLLESSSDGDGPPSILHTDIGGSAASGLDSPIMGGRKHSDSARAGQSLLPDQGLEEMHGGSKRRRLDEVEAESEGPETSYEQLWVLLEKEREMTRVLEAEIAEQAPLHQRPVDTVARLGSTQPADISKDVEDLRRQLRIAGSAAEERRNEAGELEIKLKTADFVNKLARMKVDEAKRTSAVTAAENEMLKTTLDVSISDAAREAKDSDSQEMEFIRSAARKLRAQRDDLTRELASESNEVRRLKEEVRQHKDIHVDLVGQRTKLYKQIDILQQQLDQRPAPNEGALLFAKAENKRLLAEADTFDRTLNELVSDFKKDERTLQNEKAHLARQLEESRERVETSDRARTEAETRATAAEGRARREVEGYRSEAVELRQAVEALKSEMRAAAGHHERRSEEARLREERLGTALVSAKERARAATEGANREIDGCRAELADLRNEIAALNSERRDPTAEAAWRPALLGWEDRSEGSAGSSLGRRLSHIGSSYGGEADEEEQEEIVPKLELVLARSDPSKVSKSQHYTSRDSASLRLASLTPELRVFVTDLVDRLRKSDQKVDDLSAALRKAADTNKDIDANLITSTEDRVTSYRLEVEKAVAARQSSEAEVRTLRTARDQLSSLNERLVREKADLADQLCKMEQQYIYETRPDDALRQQLAEARKHVAKLVENKASASRYQADRDKAQAYATRYLRERNEARKDHKALDERRLSLQRHFEELQGQLSGLRATAEASAIAVKEARAEVTAVREEIALSSEREAGLKEGLEVLQSTNEMQAELVDSYHKRQVGHRSTITQLETTISGLEGKLAGLHRQSGDDARGDQASAMELAAMRDTLAGVERNLAATEHQRDYAVTAAATARQSSSEAAWTMAKQQKRLVEADTTASQQATRLDAANDELARQRTLVANLEAETKRSAERISELDSRNSELQKLSEEASQAAERGRQVMDTLRAEKANLMAEAGARERQLDALTTDLTARQNTIHTLAASVSRFKAELDTVNQSDAQPAAYLSDKDALRNQLYAANERLTGHAYEAAEAVKRAEAGESRAAAAEAKLEAAEVKADALDAELGELAADKFGLSQDLDRALLAEKSSGEVQQQLQASVDEKEAELQSAKARIGALQQSVINHSLETSQSSSLVNKLREDIARLLGERDTAVASTQSQRVNAHELETANDTIRNLQKTVDVQTGDLSEKDSLVASLRADLVRMQEGAQLSAETWQKGAERQASDHAAKMQLLEARLSNQAGTAETAQKRLGALVLELGKARAEVKKGQADIEVLKVERAQAERMRLELEVMKTDKAELVRRTGMANSQLDIHRSAADDARSALATVQADLEAKAVALAGETAKAASLQCELDRLTTEIKTVILARDQISANKQALSDQLGQQAERIRAQDAAAEENETALQRLVARAGLAEAHVNARMAECAGLQAEMETSKKEHKAAIAAGTTKRDELVEAARVGEERLRGMKEDKERFEAELGELRRVHEAAATASASSASEAEEKLKGLESAVERSKAEMTKLREAHKVAMAASAQEAESKMSRIGGEKDGLSAELSMLRRVHSTATITISGQRKQLADAEKLALQTSIEWKEEKEKLVATERQIREELQASAGIIADLGQSLAAGTAVITAKLAEVDSHAVEITHLRSQIATAGRDAETARSERTARQAELDESRITIGRNQSTIDGLKVDVKNRDVKLRTTSEDLLAVSATAAVRLKELEVVKLDLAARQKYIGALEEGDTRLQSELNSAKRYANDAADQATKRRAHVQSLEAKVQRLEKQAQTTVGRAAATSSGLASLQNDIGVLAGTNKLLQSDLAGIRAELDASKQSAKTAESDAAASRNGLAKAALEVVEKQRAVDTLQAEVAGLQAKLDIAAQTVQEQQVRLGQHEVQAGKSSTNVGEMRTQLADIMAEGEQLREEKASLAQQLKMAEEKHEAALKAEVIRLEGEVDKTVVKLRHDLDAAAVKEHHRQQLVDTLRKQVEALTAQVNLLQSQAQQALADVTMAEESRRRTASASAAELSKLRAKAEDLEKIRAVLQEELEAMRVAEKERATAALCAELLSVSGPAADDASIAKQLAQSQAEAADLLQVSLVLEKENDDLRENLGKLHRFLAAKLADQTQPSSASADDPIQPQSMLPDDDPEHHAPSTAITSA</sequence>
<feature type="compositionally biased region" description="Polar residues" evidence="2">
    <location>
        <begin position="456"/>
        <end position="471"/>
    </location>
</feature>
<feature type="compositionally biased region" description="Polar residues" evidence="2">
    <location>
        <begin position="314"/>
        <end position="327"/>
    </location>
</feature>
<keyword evidence="1" id="KW-0175">Coiled coil</keyword>
<feature type="coiled-coil region" evidence="1">
    <location>
        <begin position="1565"/>
        <end position="1648"/>
    </location>
</feature>
<dbReference type="GO" id="GO:0003691">
    <property type="term" value="F:double-stranded telomeric DNA binding"/>
    <property type="evidence" value="ECO:0007669"/>
    <property type="project" value="TreeGrafter"/>
</dbReference>
<feature type="region of interest" description="Disordered" evidence="2">
    <location>
        <begin position="2013"/>
        <end position="2033"/>
    </location>
</feature>
<feature type="region of interest" description="Disordered" evidence="2">
    <location>
        <begin position="419"/>
        <end position="600"/>
    </location>
</feature>
<evidence type="ECO:0000313" key="3">
    <source>
        <dbReference type="EMBL" id="KAI9639781.1"/>
    </source>
</evidence>
<dbReference type="RefSeq" id="XP_052949558.1">
    <property type="nucleotide sequence ID" value="XM_053087900.1"/>
</dbReference>
<dbReference type="GO" id="GO:0000722">
    <property type="term" value="P:telomere maintenance via recombination"/>
    <property type="evidence" value="ECO:0007669"/>
    <property type="project" value="TreeGrafter"/>
</dbReference>
<comment type="caution">
    <text evidence="3">The sequence shown here is derived from an EMBL/GenBank/DDBJ whole genome shotgun (WGS) entry which is preliminary data.</text>
</comment>
<feature type="region of interest" description="Disordered" evidence="2">
    <location>
        <begin position="1441"/>
        <end position="1468"/>
    </location>
</feature>
<accession>A0AA38LYX4</accession>
<feature type="region of interest" description="Disordered" evidence="2">
    <location>
        <begin position="308"/>
        <end position="327"/>
    </location>
</feature>
<dbReference type="PANTHER" id="PTHR18867">
    <property type="entry name" value="RAD50"/>
    <property type="match status" value="1"/>
</dbReference>
<dbReference type="Proteomes" id="UP001164286">
    <property type="component" value="Unassembled WGS sequence"/>
</dbReference>
<feature type="coiled-coil region" evidence="1">
    <location>
        <begin position="2500"/>
        <end position="2576"/>
    </location>
</feature>
<dbReference type="GO" id="GO:0030870">
    <property type="term" value="C:Mre11 complex"/>
    <property type="evidence" value="ECO:0007669"/>
    <property type="project" value="TreeGrafter"/>
</dbReference>
<feature type="compositionally biased region" description="Polar residues" evidence="2">
    <location>
        <begin position="488"/>
        <end position="503"/>
    </location>
</feature>
<feature type="coiled-coil region" evidence="1">
    <location>
        <begin position="1135"/>
        <end position="1232"/>
    </location>
</feature>